<evidence type="ECO:0000313" key="1">
    <source>
        <dbReference type="EMBL" id="AKU79255.1"/>
    </source>
</evidence>
<gene>
    <name evidence="1" type="primary">holB</name>
    <name evidence="1" type="ORF">STURON_009</name>
</gene>
<keyword evidence="2" id="KW-1185">Reference proteome</keyword>
<dbReference type="PATRIC" id="fig|216946.3.peg.9"/>
<dbReference type="InterPro" id="IPR050238">
    <property type="entry name" value="DNA_Rep/Repair_Clamp_Loader"/>
</dbReference>
<dbReference type="InterPro" id="IPR027417">
    <property type="entry name" value="P-loop_NTPase"/>
</dbReference>
<dbReference type="AlphaFoldDB" id="A0A0K1P4M9"/>
<dbReference type="PANTHER" id="PTHR11669:SF8">
    <property type="entry name" value="DNA POLYMERASE III SUBUNIT DELTA"/>
    <property type="match status" value="1"/>
</dbReference>
<dbReference type="SUPFAM" id="SSF52540">
    <property type="entry name" value="P-loop containing nucleoside triphosphate hydrolases"/>
    <property type="match status" value="1"/>
</dbReference>
<protein>
    <submittedName>
        <fullName evidence="1">DNA polymerase III subunit delta</fullName>
    </submittedName>
</protein>
<name>A0A0K1P4M9_9MOLU</name>
<dbReference type="Proteomes" id="UP000067243">
    <property type="component" value="Chromosome"/>
</dbReference>
<dbReference type="GO" id="GO:0006261">
    <property type="term" value="P:DNA-templated DNA replication"/>
    <property type="evidence" value="ECO:0007669"/>
    <property type="project" value="TreeGrafter"/>
</dbReference>
<proteinExistence type="predicted"/>
<accession>A0A0K1P4M9</accession>
<dbReference type="STRING" id="216946.STURO_v1c00090"/>
<organism evidence="1 2">
    <name type="scientific">Spiroplasma turonicum</name>
    <dbReference type="NCBI Taxonomy" id="216946"/>
    <lineage>
        <taxon>Bacteria</taxon>
        <taxon>Bacillati</taxon>
        <taxon>Mycoplasmatota</taxon>
        <taxon>Mollicutes</taxon>
        <taxon>Entomoplasmatales</taxon>
        <taxon>Spiroplasmataceae</taxon>
        <taxon>Spiroplasma</taxon>
    </lineage>
</organism>
<dbReference type="EMBL" id="CP012328">
    <property type="protein sequence ID" value="AKU79255.1"/>
    <property type="molecule type" value="Genomic_DNA"/>
</dbReference>
<sequence>MTKNDFLLSCSLSMKKKQLHHAIIVLSNNQTILDSCKNDFVRVLFCLNNNIEYDNCDYCIKNSYQSNFNIATIDGLNSNIKKEEILKVINRFSHSSFNFSEKKLYVLRNGESLKENAANTLLKFLEEPTKNTFCLILSNDISKILPTIKSRCLLFNITEDVNIKLNDNLWDCYNEKNELKLLKYFTDLKNVEKKEVIERLNYNFKIFILKNSLLAEKILDSINNISISNYYILEIEYLFNIFIKEINEA</sequence>
<dbReference type="Pfam" id="PF13177">
    <property type="entry name" value="DNA_pol3_delta2"/>
    <property type="match status" value="1"/>
</dbReference>
<dbReference type="KEGG" id="stur:STURON_009"/>
<dbReference type="PANTHER" id="PTHR11669">
    <property type="entry name" value="REPLICATION FACTOR C / DNA POLYMERASE III GAMMA-TAU SUBUNIT"/>
    <property type="match status" value="1"/>
</dbReference>
<evidence type="ECO:0000313" key="2">
    <source>
        <dbReference type="Proteomes" id="UP000067243"/>
    </source>
</evidence>
<reference evidence="1 2" key="1">
    <citation type="journal article" date="2015" name="Genome Announc.">
        <title>Complete Genome Sequence of Spiroplasma turonicum Strain Tab4cT, a Parasite of a Horse Fly, Haematopota sp. (Diptera: Tabanidae).</title>
        <authorList>
            <person name="Davis R.E."/>
            <person name="Shao J."/>
            <person name="Zhao Y."/>
            <person name="Gasparich G.E."/>
            <person name="Gaynor B.J."/>
            <person name="Donofrio N."/>
        </authorList>
    </citation>
    <scope>NUCLEOTIDE SEQUENCE [LARGE SCALE GENOMIC DNA]</scope>
    <source>
        <strain evidence="1 2">Tab4c</strain>
    </source>
</reference>
<dbReference type="Gene3D" id="3.40.50.300">
    <property type="entry name" value="P-loop containing nucleotide triphosphate hydrolases"/>
    <property type="match status" value="1"/>
</dbReference>